<name>A0A8H7KGT7_AGABI</name>
<feature type="region of interest" description="Disordered" evidence="1">
    <location>
        <begin position="550"/>
        <end position="626"/>
    </location>
</feature>
<feature type="compositionally biased region" description="Polar residues" evidence="1">
    <location>
        <begin position="761"/>
        <end position="773"/>
    </location>
</feature>
<accession>A0A8H7KGT7</accession>
<sequence length="865" mass="93806">MHAPSHPSLPPQCTLAHSALHPPLASIDPARPPSVHFFPRSVLSREEPKHANRHPVHPLRFFGKLSKAKDLSSFFRTGYLLRPNIFQAATAKLGRPGYAGSANASSGPQTAHLCDMPSTTTEAAEERPARKAKKESKLCTFLTRSRSRSRSKVDLSLSPKINEPSRKTESSGSKPPHRIPSRPLSSTTSSTVTPSTPKARKKPSSSIPVPTPKHPTNDITNPRKKINLFGISIRRPSLGSSKSRSRSRSRPGTPQQSADVPPLPTFGFEEDSRGLPQAQTSQPSSRPSSPTPLDRQSPHGKQHSAKPLFDRSLPQPPANNVSPGAQIGSPTMKEYFAAKDSRRVRHHTLPTPTSLVSAPVKQGPSSQRQSSKTTTGRPAADSHAPPPSSLNSNIPKMTTSGVPRIVQTPATPVRSATVPERKLSTAVAAASKSAPGRKNYSLDTGYRYRGTMDIVNEEGGLSMASNDILVSRINSKIKGKEKEMEPVSVHRSKSRVNANVRSTRHGSFDFERPGVNIVGMQRTTSNRTVTSAASGWSQSGDEIIARESAFGPGLAGVGTLQRETSMKRGKDREVKEREIQKEAAKKGTPARIHEGSQKSNASPAHSSNGHQTPPSATNSAKSSSLGRISGRRFLGKGLSTSRASTQHGLFSFEPPVPSPTWSAPSTSTAKEVSSQTGRKEKKTERAREENETPIDIKASQGRDRAPISLPQLPIGTRSGRKGRSLDLNLGLAWAPSKVREDALLSTSLLFHRSINNTSNLKSTPISTSANNFPDSKDPASKQVTLEEKSKIGRETAELFRNVLGEARYMRFKTYIYQFDAREIPFDGPTGIISRVDALLSTVQTLGLNEKRRLMDKLVRIILQNA</sequence>
<feature type="compositionally biased region" description="Low complexity" evidence="1">
    <location>
        <begin position="276"/>
        <end position="292"/>
    </location>
</feature>
<dbReference type="EMBL" id="JABXXO010000006">
    <property type="protein sequence ID" value="KAF7775889.1"/>
    <property type="molecule type" value="Genomic_DNA"/>
</dbReference>
<feature type="compositionally biased region" description="Polar residues" evidence="1">
    <location>
        <begin position="390"/>
        <end position="401"/>
    </location>
</feature>
<evidence type="ECO:0000313" key="2">
    <source>
        <dbReference type="EMBL" id="KAF7775889.1"/>
    </source>
</evidence>
<feature type="compositionally biased region" description="Low complexity" evidence="1">
    <location>
        <begin position="659"/>
        <end position="668"/>
    </location>
</feature>
<feature type="region of interest" description="Disordered" evidence="1">
    <location>
        <begin position="761"/>
        <end position="781"/>
    </location>
</feature>
<feature type="compositionally biased region" description="Polar residues" evidence="1">
    <location>
        <begin position="363"/>
        <end position="376"/>
    </location>
</feature>
<dbReference type="AlphaFoldDB" id="A0A8H7KGT7"/>
<feature type="compositionally biased region" description="Polar residues" evidence="1">
    <location>
        <begin position="639"/>
        <end position="648"/>
    </location>
</feature>
<comment type="caution">
    <text evidence="2">The sequence shown here is derived from an EMBL/GenBank/DDBJ whole genome shotgun (WGS) entry which is preliminary data.</text>
</comment>
<feature type="compositionally biased region" description="Polar residues" evidence="1">
    <location>
        <begin position="597"/>
        <end position="626"/>
    </location>
</feature>
<feature type="compositionally biased region" description="Basic and acidic residues" evidence="1">
    <location>
        <begin position="564"/>
        <end position="596"/>
    </location>
</feature>
<evidence type="ECO:0000313" key="3">
    <source>
        <dbReference type="Proteomes" id="UP000629468"/>
    </source>
</evidence>
<feature type="region of interest" description="Disordered" evidence="1">
    <location>
        <begin position="639"/>
        <end position="716"/>
    </location>
</feature>
<feature type="compositionally biased region" description="Low complexity" evidence="1">
    <location>
        <begin position="181"/>
        <end position="197"/>
    </location>
</feature>
<protein>
    <submittedName>
        <fullName evidence="2">Uncharacterized protein</fullName>
    </submittedName>
</protein>
<gene>
    <name evidence="2" type="ORF">Agabi119p4_4282</name>
</gene>
<organism evidence="2 3">
    <name type="scientific">Agaricus bisporus var. burnettii</name>
    <dbReference type="NCBI Taxonomy" id="192524"/>
    <lineage>
        <taxon>Eukaryota</taxon>
        <taxon>Fungi</taxon>
        <taxon>Dikarya</taxon>
        <taxon>Basidiomycota</taxon>
        <taxon>Agaricomycotina</taxon>
        <taxon>Agaricomycetes</taxon>
        <taxon>Agaricomycetidae</taxon>
        <taxon>Agaricales</taxon>
        <taxon>Agaricineae</taxon>
        <taxon>Agaricaceae</taxon>
        <taxon>Agaricus</taxon>
    </lineage>
</organism>
<feature type="compositionally biased region" description="Basic and acidic residues" evidence="1">
    <location>
        <begin position="677"/>
        <end position="690"/>
    </location>
</feature>
<dbReference type="Proteomes" id="UP000629468">
    <property type="component" value="Unassembled WGS sequence"/>
</dbReference>
<evidence type="ECO:0000256" key="1">
    <source>
        <dbReference type="SAM" id="MobiDB-lite"/>
    </source>
</evidence>
<feature type="region of interest" description="Disordered" evidence="1">
    <location>
        <begin position="97"/>
        <end position="418"/>
    </location>
</feature>
<reference evidence="2 3" key="1">
    <citation type="journal article" name="Sci. Rep.">
        <title>Telomere-to-telomere assembled and centromere annotated genomes of the two main subspecies of the button mushroom Agaricus bisporus reveal especially polymorphic chromosome ends.</title>
        <authorList>
            <person name="Sonnenberg A.S.M."/>
            <person name="Sedaghat-Telgerd N."/>
            <person name="Lavrijssen B."/>
            <person name="Ohm R.A."/>
            <person name="Hendrickx P.M."/>
            <person name="Scholtmeijer K."/>
            <person name="Baars J.J.P."/>
            <person name="van Peer A."/>
        </authorList>
    </citation>
    <scope>NUCLEOTIDE SEQUENCE [LARGE SCALE GENOMIC DNA]</scope>
    <source>
        <strain evidence="2 3">H119_p4</strain>
    </source>
</reference>
<proteinExistence type="predicted"/>